<evidence type="ECO:0000259" key="1">
    <source>
        <dbReference type="PROSITE" id="PS51782"/>
    </source>
</evidence>
<dbReference type="PANTHER" id="PTHR33734">
    <property type="entry name" value="LYSM DOMAIN-CONTAINING GPI-ANCHORED PROTEIN 2"/>
    <property type="match status" value="1"/>
</dbReference>
<gene>
    <name evidence="2" type="ORF">AWH48_14720</name>
</gene>
<feature type="domain" description="LysM" evidence="1">
    <location>
        <begin position="115"/>
        <end position="162"/>
    </location>
</feature>
<dbReference type="SUPFAM" id="SSF54106">
    <property type="entry name" value="LysM domain"/>
    <property type="match status" value="3"/>
</dbReference>
<comment type="caution">
    <text evidence="2">The sequence shown here is derived from an EMBL/GenBank/DDBJ whole genome shotgun (WGS) entry which is preliminary data.</text>
</comment>
<feature type="domain" description="LysM" evidence="1">
    <location>
        <begin position="68"/>
        <end position="112"/>
    </location>
</feature>
<feature type="domain" description="LysM" evidence="1">
    <location>
        <begin position="11"/>
        <end position="59"/>
    </location>
</feature>
<dbReference type="InterPro" id="IPR036779">
    <property type="entry name" value="LysM_dom_sf"/>
</dbReference>
<dbReference type="EMBL" id="LQWZ01000002">
    <property type="protein sequence ID" value="OAH59392.1"/>
    <property type="molecule type" value="Genomic_DNA"/>
</dbReference>
<reference evidence="2 3" key="1">
    <citation type="submission" date="2016-01" db="EMBL/GenBank/DDBJ databases">
        <title>Investigation of taxonomic status of Bacillus aminovorans.</title>
        <authorList>
            <person name="Verma A."/>
            <person name="Pal Y."/>
            <person name="Krishnamurthi S."/>
        </authorList>
    </citation>
    <scope>NUCLEOTIDE SEQUENCE [LARGE SCALE GENOMIC DNA]</scope>
    <source>
        <strain evidence="2 3">DSM 4337</strain>
    </source>
</reference>
<dbReference type="Pfam" id="PF01476">
    <property type="entry name" value="LysM"/>
    <property type="match status" value="3"/>
</dbReference>
<dbReference type="CDD" id="cd00118">
    <property type="entry name" value="LysM"/>
    <property type="match status" value="1"/>
</dbReference>
<dbReference type="Pfam" id="PF10648">
    <property type="entry name" value="Gmad2"/>
    <property type="match status" value="1"/>
</dbReference>
<dbReference type="InterPro" id="IPR018392">
    <property type="entry name" value="LysM"/>
</dbReference>
<accession>A0A177L1X2</accession>
<dbReference type="Proteomes" id="UP000077271">
    <property type="component" value="Unassembled WGS sequence"/>
</dbReference>
<dbReference type="PROSITE" id="PS51782">
    <property type="entry name" value="LYSM"/>
    <property type="match status" value="3"/>
</dbReference>
<evidence type="ECO:0000313" key="2">
    <source>
        <dbReference type="EMBL" id="OAH59392.1"/>
    </source>
</evidence>
<sequence length="267" mass="29438">MNELIVTKKNFIYTVQKGDTLFSIASRFGSSVKAIEEANHLTPPVTDPGLIYPGNVLVVPIHLESGRVSYIVKGGDTVSGIASRFSTFTDLVSGINNLNMNNLIVPDQRLQVPVCIYEIQFGDTLFAISRRFGISLSRITKSNQGRPGYQEDLIWPKFYLILPLPTSQNIVVWSPLPGAKVVSGQRVQGQARAFEATLNHELRDANGVIVSKERFTTADAGAPEYGKFRSTLPFDKMPTASTGELRVFTRSAKDGSIQDLVRMKVIF</sequence>
<dbReference type="InterPro" id="IPR018911">
    <property type="entry name" value="Gmad2_Ig-like_dom"/>
</dbReference>
<dbReference type="PANTHER" id="PTHR33734:SF22">
    <property type="entry name" value="MEMBRANE-BOUND LYTIC MUREIN TRANSGLYCOSYLASE D"/>
    <property type="match status" value="1"/>
</dbReference>
<evidence type="ECO:0000313" key="3">
    <source>
        <dbReference type="Proteomes" id="UP000077271"/>
    </source>
</evidence>
<name>A0A177L1X2_9BACI</name>
<dbReference type="SMART" id="SM00257">
    <property type="entry name" value="LysM"/>
    <property type="match status" value="3"/>
</dbReference>
<dbReference type="AlphaFoldDB" id="A0A177L1X2"/>
<organism evidence="2 3">
    <name type="scientific">Domibacillus aminovorans</name>
    <dbReference type="NCBI Taxonomy" id="29332"/>
    <lineage>
        <taxon>Bacteria</taxon>
        <taxon>Bacillati</taxon>
        <taxon>Bacillota</taxon>
        <taxon>Bacilli</taxon>
        <taxon>Bacillales</taxon>
        <taxon>Bacillaceae</taxon>
        <taxon>Domibacillus</taxon>
    </lineage>
</organism>
<protein>
    <submittedName>
        <fullName evidence="2">Peptidoglycan-binding LysM</fullName>
    </submittedName>
</protein>
<dbReference type="Gene3D" id="3.10.350.10">
    <property type="entry name" value="LysM domain"/>
    <property type="match status" value="3"/>
</dbReference>
<proteinExistence type="predicted"/>